<dbReference type="PROSITE" id="PS50234">
    <property type="entry name" value="VWFA"/>
    <property type="match status" value="1"/>
</dbReference>
<dbReference type="RefSeq" id="WP_306889198.1">
    <property type="nucleotide sequence ID" value="NZ_JAUSVR010000003.1"/>
</dbReference>
<dbReference type="Proteomes" id="UP001235094">
    <property type="component" value="Unassembled WGS sequence"/>
</dbReference>
<dbReference type="NCBIfam" id="TIGR01651">
    <property type="entry name" value="CobT"/>
    <property type="match status" value="1"/>
</dbReference>
<evidence type="ECO:0000313" key="5">
    <source>
        <dbReference type="Proteomes" id="UP001235094"/>
    </source>
</evidence>
<comment type="caution">
    <text evidence="4">The sequence shown here is derived from an EMBL/GenBank/DDBJ whole genome shotgun (WGS) entry which is preliminary data.</text>
</comment>
<dbReference type="CDD" id="cd01454">
    <property type="entry name" value="vWA_norD_type"/>
    <property type="match status" value="1"/>
</dbReference>
<evidence type="ECO:0000313" key="4">
    <source>
        <dbReference type="EMBL" id="MDQ0510452.1"/>
    </source>
</evidence>
<dbReference type="SMART" id="SM00327">
    <property type="entry name" value="VWA"/>
    <property type="match status" value="1"/>
</dbReference>
<evidence type="ECO:0000256" key="2">
    <source>
        <dbReference type="SAM" id="MobiDB-lite"/>
    </source>
</evidence>
<evidence type="ECO:0000259" key="3">
    <source>
        <dbReference type="PROSITE" id="PS50234"/>
    </source>
</evidence>
<feature type="region of interest" description="Disordered" evidence="2">
    <location>
        <begin position="217"/>
        <end position="320"/>
    </location>
</feature>
<evidence type="ECO:0000256" key="1">
    <source>
        <dbReference type="NCBIfam" id="TIGR01651"/>
    </source>
</evidence>
<dbReference type="InterPro" id="IPR051928">
    <property type="entry name" value="NorD/CobT"/>
</dbReference>
<dbReference type="SUPFAM" id="SSF53300">
    <property type="entry name" value="vWA-like"/>
    <property type="match status" value="1"/>
</dbReference>
<keyword evidence="5" id="KW-1185">Reference proteome</keyword>
<dbReference type="EC" id="6.6.1.2" evidence="1"/>
<feature type="domain" description="VWFA" evidence="3">
    <location>
        <begin position="412"/>
        <end position="603"/>
    </location>
</feature>
<gene>
    <name evidence="4" type="ORF">QOZ99_001335</name>
</gene>
<feature type="compositionally biased region" description="Low complexity" evidence="2">
    <location>
        <begin position="628"/>
        <end position="665"/>
    </location>
</feature>
<feature type="compositionally biased region" description="Gly residues" evidence="2">
    <location>
        <begin position="666"/>
        <end position="676"/>
    </location>
</feature>
<feature type="compositionally biased region" description="Acidic residues" evidence="2">
    <location>
        <begin position="247"/>
        <end position="276"/>
    </location>
</feature>
<dbReference type="InterPro" id="IPR036465">
    <property type="entry name" value="vWFA_dom_sf"/>
</dbReference>
<feature type="compositionally biased region" description="Acidic residues" evidence="2">
    <location>
        <begin position="283"/>
        <end position="296"/>
    </location>
</feature>
<dbReference type="InterPro" id="IPR002035">
    <property type="entry name" value="VWF_A"/>
</dbReference>
<dbReference type="InterPro" id="IPR006538">
    <property type="entry name" value="CobT"/>
</dbReference>
<dbReference type="PANTHER" id="PTHR41248:SF1">
    <property type="entry name" value="NORD PROTEIN"/>
    <property type="match status" value="1"/>
</dbReference>
<dbReference type="PIRSF" id="PIRSF031715">
    <property type="entry name" value="Cob_chel_CobT"/>
    <property type="match status" value="1"/>
</dbReference>
<feature type="region of interest" description="Disordered" evidence="2">
    <location>
        <begin position="1"/>
        <end position="21"/>
    </location>
</feature>
<feature type="compositionally biased region" description="Acidic residues" evidence="2">
    <location>
        <begin position="221"/>
        <end position="238"/>
    </location>
</feature>
<dbReference type="Pfam" id="PF11775">
    <property type="entry name" value="CobT_C"/>
    <property type="match status" value="1"/>
</dbReference>
<organism evidence="4 5">
    <name type="scientific">Ancylobacter amanitiformis</name>
    <dbReference type="NCBI Taxonomy" id="217069"/>
    <lineage>
        <taxon>Bacteria</taxon>
        <taxon>Pseudomonadati</taxon>
        <taxon>Pseudomonadota</taxon>
        <taxon>Alphaproteobacteria</taxon>
        <taxon>Hyphomicrobiales</taxon>
        <taxon>Xanthobacteraceae</taxon>
        <taxon>Ancylobacter</taxon>
    </lineage>
</organism>
<name>A0ABU0LP34_9HYPH</name>
<sequence>MSTSNRPTRAQPKEAPTEPLKRAVTGCLRAIAGNREIDVSFGAERPGFADGRARLPEPTRRMTKQDAAIMRGHADSMALRMACHDPKVHQRLSPVGQQARAAFEAAEQTRCESLGALRMDGVALNLSAMLEDRYQKANFANLADRSDAPLEHALALMLRERMTGMAPPAAAREMVNLWRGFIEEHGATALDELAGSAADQTRFAEAMRDLLSSLGMGEDIAPFDENNDPSTDADDSRDEDSGKGSDAEEDENSEGQTELDTDLSSDQNPEDSEDQQEQPTSDLADEAELGDSDESSEPWQPQNAVPAEPRPPEYHPFTPRFDETVNADELCDPEELARLRAYLDKQLSHLSGVVSRLANRLQRRLMAQQSRGWDFDLEEGMLDPARLYRVILDPMQPLSFKRERDTDFRDTVVTLLLDNSGSMRGRPITVAAACADILARTLERCGVKVEILGFTTKAWKGGQAREAWLSAGKPGAPGRLNDLRHIIYKSADAPWRRARKNLGLMMREGLLKENIDGEALDWAHNRLLARNEQRRILMMISDGAPVDDSTLSVNPGNYLERHLRWVIQQIEDKSPVELIAIGIGHDVTRYYKRAVTIVDAEELGGVMTEKLAELFAEHGPVRGERGTSPKGAAKAAAARAAAAKPAPATTAVAGKTPGGKTPSGKAAGGKAAGGRPGAPAGAGPVHLPTRRST</sequence>
<dbReference type="Pfam" id="PF06213">
    <property type="entry name" value="CobT"/>
    <property type="match status" value="1"/>
</dbReference>
<feature type="compositionally biased region" description="Basic and acidic residues" evidence="2">
    <location>
        <begin position="11"/>
        <end position="21"/>
    </location>
</feature>
<accession>A0ABU0LP34</accession>
<dbReference type="PANTHER" id="PTHR41248">
    <property type="entry name" value="NORD PROTEIN"/>
    <property type="match status" value="1"/>
</dbReference>
<dbReference type="EMBL" id="JAUSVR010000003">
    <property type="protein sequence ID" value="MDQ0510452.1"/>
    <property type="molecule type" value="Genomic_DNA"/>
</dbReference>
<dbReference type="InterPro" id="IPR025861">
    <property type="entry name" value="CobT_VWA_dom"/>
</dbReference>
<dbReference type="GO" id="GO:0051116">
    <property type="term" value="F:cobaltochelatase activity"/>
    <property type="evidence" value="ECO:0007669"/>
    <property type="project" value="UniProtKB-EC"/>
</dbReference>
<dbReference type="Gene3D" id="3.40.50.410">
    <property type="entry name" value="von Willebrand factor, type A domain"/>
    <property type="match status" value="1"/>
</dbReference>
<reference evidence="4 5" key="1">
    <citation type="submission" date="2023-07" db="EMBL/GenBank/DDBJ databases">
        <title>Genomic Encyclopedia of Type Strains, Phase IV (KMG-IV): sequencing the most valuable type-strain genomes for metagenomic binning, comparative biology and taxonomic classification.</title>
        <authorList>
            <person name="Goeker M."/>
        </authorList>
    </citation>
    <scope>NUCLEOTIDE SEQUENCE [LARGE SCALE GENOMIC DNA]</scope>
    <source>
        <strain evidence="4 5">DSM 15561</strain>
    </source>
</reference>
<feature type="region of interest" description="Disordered" evidence="2">
    <location>
        <begin position="619"/>
        <end position="693"/>
    </location>
</feature>
<keyword evidence="4" id="KW-0436">Ligase</keyword>
<protein>
    <recommendedName>
        <fullName evidence="1">Cobaltochelatase subunit CobT</fullName>
        <ecNumber evidence="1">6.6.1.2</ecNumber>
    </recommendedName>
</protein>
<proteinExistence type="predicted"/>